<feature type="region of interest" description="Disordered" evidence="1">
    <location>
        <begin position="1"/>
        <end position="23"/>
    </location>
</feature>
<evidence type="ECO:0000259" key="2">
    <source>
        <dbReference type="Pfam" id="PF05050"/>
    </source>
</evidence>
<proteinExistence type="predicted"/>
<dbReference type="Pfam" id="PF05050">
    <property type="entry name" value="Methyltransf_21"/>
    <property type="match status" value="1"/>
</dbReference>
<evidence type="ECO:0000313" key="4">
    <source>
        <dbReference type="Proteomes" id="UP000263753"/>
    </source>
</evidence>
<dbReference type="InterPro" id="IPR052514">
    <property type="entry name" value="SAM-dependent_MTase"/>
</dbReference>
<evidence type="ECO:0000256" key="1">
    <source>
        <dbReference type="SAM" id="MobiDB-lite"/>
    </source>
</evidence>
<protein>
    <submittedName>
        <fullName evidence="3">FkbM family methyltransferase</fullName>
    </submittedName>
</protein>
<dbReference type="KEGG" id="achi:CDG60_15410"/>
<accession>A0A3B7M040</accession>
<dbReference type="Gene3D" id="3.40.50.150">
    <property type="entry name" value="Vaccinia Virus protein VP39"/>
    <property type="match status" value="1"/>
</dbReference>
<organism evidence="3 4">
    <name type="scientific">Acinetobacter chinensis</name>
    <dbReference type="NCBI Taxonomy" id="2004650"/>
    <lineage>
        <taxon>Bacteria</taxon>
        <taxon>Pseudomonadati</taxon>
        <taxon>Pseudomonadota</taxon>
        <taxon>Gammaproteobacteria</taxon>
        <taxon>Moraxellales</taxon>
        <taxon>Moraxellaceae</taxon>
        <taxon>Acinetobacter</taxon>
    </lineage>
</organism>
<dbReference type="EMBL" id="CP032134">
    <property type="protein sequence ID" value="AXY58516.1"/>
    <property type="molecule type" value="Genomic_DNA"/>
</dbReference>
<dbReference type="GO" id="GO:0008168">
    <property type="term" value="F:methyltransferase activity"/>
    <property type="evidence" value="ECO:0007669"/>
    <property type="project" value="UniProtKB-KW"/>
</dbReference>
<dbReference type="NCBIfam" id="TIGR01444">
    <property type="entry name" value="fkbM_fam"/>
    <property type="match status" value="1"/>
</dbReference>
<keyword evidence="3" id="KW-0808">Transferase</keyword>
<dbReference type="GO" id="GO:0032259">
    <property type="term" value="P:methylation"/>
    <property type="evidence" value="ECO:0007669"/>
    <property type="project" value="UniProtKB-KW"/>
</dbReference>
<name>A0A3B7M040_9GAMM</name>
<dbReference type="SUPFAM" id="SSF53335">
    <property type="entry name" value="S-adenosyl-L-methionine-dependent methyltransferases"/>
    <property type="match status" value="1"/>
</dbReference>
<feature type="compositionally biased region" description="Polar residues" evidence="1">
    <location>
        <begin position="1"/>
        <end position="11"/>
    </location>
</feature>
<dbReference type="InterPro" id="IPR006342">
    <property type="entry name" value="FkbM_mtfrase"/>
</dbReference>
<dbReference type="PANTHER" id="PTHR34203">
    <property type="entry name" value="METHYLTRANSFERASE, FKBM FAMILY PROTEIN"/>
    <property type="match status" value="1"/>
</dbReference>
<evidence type="ECO:0000313" key="3">
    <source>
        <dbReference type="EMBL" id="AXY58516.1"/>
    </source>
</evidence>
<reference evidence="4" key="1">
    <citation type="submission" date="2018-09" db="EMBL/GenBank/DDBJ databases">
        <title>The complete genome of Acinetobacter sp. strain WCHAc010005.</title>
        <authorList>
            <person name="Hu Y."/>
            <person name="Long H."/>
            <person name="Feng Y."/>
            <person name="Zong Z."/>
        </authorList>
    </citation>
    <scope>NUCLEOTIDE SEQUENCE [LARGE SCALE GENOMIC DNA]</scope>
    <source>
        <strain evidence="4">WCHAc010005</strain>
    </source>
</reference>
<dbReference type="PANTHER" id="PTHR34203:SF15">
    <property type="entry name" value="SLL1173 PROTEIN"/>
    <property type="match status" value="1"/>
</dbReference>
<sequence>MNKTAPMSLNQLKKPPSKPVAQATPPKAEVKLYHVENVQFLLFNGKDMISRQLRSGQLWDSPLIEIIKHFLTNIEKPVVLDIGANLGAITIPVGLYVQKKQGQVISFEAQRGVYYQLCGNIFSNQLIDTCTAYNIAIGNISGSIQVPVLDLAHEGNIGALSLDENIRRQQNLITSTISQFDSVSLQPIDSFNFTKIDLLKIDVEGLELEVLEGSIHTLKNCGFPPLFFEVWGDYMKELIPKRTELMNFVQQRLGYKTVMYGELCIAQHPDNQIFEISYSKAAGLSMTRLK</sequence>
<dbReference type="InterPro" id="IPR029063">
    <property type="entry name" value="SAM-dependent_MTases_sf"/>
</dbReference>
<keyword evidence="3" id="KW-0489">Methyltransferase</keyword>
<dbReference type="Proteomes" id="UP000263753">
    <property type="component" value="Chromosome"/>
</dbReference>
<feature type="domain" description="Methyltransferase FkbM" evidence="2">
    <location>
        <begin position="81"/>
        <end position="229"/>
    </location>
</feature>
<gene>
    <name evidence="3" type="ORF">CDG60_15410</name>
</gene>
<dbReference type="AlphaFoldDB" id="A0A3B7M040"/>